<dbReference type="Proteomes" id="UP000582659">
    <property type="component" value="Unassembled WGS sequence"/>
</dbReference>
<keyword evidence="1 3" id="KW-0863">Zinc-finger</keyword>
<evidence type="ECO:0000256" key="3">
    <source>
        <dbReference type="PROSITE-ProRule" id="PRU00175"/>
    </source>
</evidence>
<sequence length="201" mass="22371">MSPIPVCSNYPFRPPLGAVEGASSGGPTLRRFQPSAEAGSAADQLSAGWAPDRILGRVRADCAAQNFDEPQPQASQQVPEEQTRRPLSIRRNARTDGFPAGPERQQDTEATQKLREWAERFRARRDQLKKERDSEVVVVSETECTICFDKARNPTSCKACKQIIGCQRCIRNWIRTQADSNKAPSCPLCRGDGFANFELFD</sequence>
<evidence type="ECO:0000313" key="6">
    <source>
        <dbReference type="EMBL" id="CAD5224842.1"/>
    </source>
</evidence>
<accession>A0A7I8XDJ9</accession>
<evidence type="ECO:0000256" key="4">
    <source>
        <dbReference type="SAM" id="MobiDB-lite"/>
    </source>
</evidence>
<protein>
    <submittedName>
        <fullName evidence="6">(pine wood nematode) hypothetical protein</fullName>
    </submittedName>
</protein>
<evidence type="ECO:0000256" key="2">
    <source>
        <dbReference type="ARBA" id="ARBA00022833"/>
    </source>
</evidence>
<dbReference type="AlphaFoldDB" id="A0A7I8XDJ9"/>
<dbReference type="Gene3D" id="3.30.40.10">
    <property type="entry name" value="Zinc/RING finger domain, C3HC4 (zinc finger)"/>
    <property type="match status" value="1"/>
</dbReference>
<reference evidence="6" key="1">
    <citation type="submission" date="2020-09" db="EMBL/GenBank/DDBJ databases">
        <authorList>
            <person name="Kikuchi T."/>
        </authorList>
    </citation>
    <scope>NUCLEOTIDE SEQUENCE</scope>
    <source>
        <strain evidence="6">Ka4C1</strain>
    </source>
</reference>
<evidence type="ECO:0000256" key="1">
    <source>
        <dbReference type="ARBA" id="ARBA00022771"/>
    </source>
</evidence>
<keyword evidence="7" id="KW-1185">Reference proteome</keyword>
<dbReference type="GO" id="GO:0008270">
    <property type="term" value="F:zinc ion binding"/>
    <property type="evidence" value="ECO:0007669"/>
    <property type="project" value="UniProtKB-KW"/>
</dbReference>
<proteinExistence type="predicted"/>
<evidence type="ECO:0000313" key="7">
    <source>
        <dbReference type="Proteomes" id="UP000659654"/>
    </source>
</evidence>
<dbReference type="InterPro" id="IPR001841">
    <property type="entry name" value="Znf_RING"/>
</dbReference>
<name>A0A7I8XDJ9_BURXY</name>
<dbReference type="EMBL" id="CAJFCV020000004">
    <property type="protein sequence ID" value="CAG9113779.1"/>
    <property type="molecule type" value="Genomic_DNA"/>
</dbReference>
<gene>
    <name evidence="6" type="ORF">BXYJ_LOCUS8246</name>
</gene>
<dbReference type="EMBL" id="CAJFDI010000004">
    <property type="protein sequence ID" value="CAD5224842.1"/>
    <property type="molecule type" value="Genomic_DNA"/>
</dbReference>
<dbReference type="SUPFAM" id="SSF57850">
    <property type="entry name" value="RING/U-box"/>
    <property type="match status" value="1"/>
</dbReference>
<dbReference type="OrthoDB" id="5877621at2759"/>
<keyword evidence="2" id="KW-0862">Zinc</keyword>
<feature type="region of interest" description="Disordered" evidence="4">
    <location>
        <begin position="68"/>
        <end position="111"/>
    </location>
</feature>
<dbReference type="PANTHER" id="PTHR21578">
    <property type="entry name" value="PROTEIN CBG03826"/>
    <property type="match status" value="1"/>
</dbReference>
<feature type="domain" description="RING-type" evidence="5">
    <location>
        <begin position="144"/>
        <end position="190"/>
    </location>
</feature>
<dbReference type="InterPro" id="IPR013083">
    <property type="entry name" value="Znf_RING/FYVE/PHD"/>
</dbReference>
<dbReference type="Proteomes" id="UP000659654">
    <property type="component" value="Unassembled WGS sequence"/>
</dbReference>
<dbReference type="PANTHER" id="PTHR21578:SF9">
    <property type="entry name" value="RING-TYPE DOMAIN-CONTAINING PROTEIN"/>
    <property type="match status" value="1"/>
</dbReference>
<evidence type="ECO:0000259" key="5">
    <source>
        <dbReference type="PROSITE" id="PS50089"/>
    </source>
</evidence>
<comment type="caution">
    <text evidence="6">The sequence shown here is derived from an EMBL/GenBank/DDBJ whole genome shotgun (WGS) entry which is preliminary data.</text>
</comment>
<dbReference type="PROSITE" id="PS50089">
    <property type="entry name" value="ZF_RING_2"/>
    <property type="match status" value="1"/>
</dbReference>
<feature type="region of interest" description="Disordered" evidence="4">
    <location>
        <begin position="1"/>
        <end position="44"/>
    </location>
</feature>
<keyword evidence="1 3" id="KW-0479">Metal-binding</keyword>
<organism evidence="6 7">
    <name type="scientific">Bursaphelenchus xylophilus</name>
    <name type="common">Pinewood nematode worm</name>
    <name type="synonym">Aphelenchoides xylophilus</name>
    <dbReference type="NCBI Taxonomy" id="6326"/>
    <lineage>
        <taxon>Eukaryota</taxon>
        <taxon>Metazoa</taxon>
        <taxon>Ecdysozoa</taxon>
        <taxon>Nematoda</taxon>
        <taxon>Chromadorea</taxon>
        <taxon>Rhabditida</taxon>
        <taxon>Tylenchina</taxon>
        <taxon>Tylenchomorpha</taxon>
        <taxon>Aphelenchoidea</taxon>
        <taxon>Aphelenchoididae</taxon>
        <taxon>Bursaphelenchus</taxon>
    </lineage>
</organism>